<keyword evidence="2" id="KW-0472">Membrane</keyword>
<evidence type="ECO:0000313" key="4">
    <source>
        <dbReference type="Proteomes" id="UP000095751"/>
    </source>
</evidence>
<feature type="compositionally biased region" description="Low complexity" evidence="1">
    <location>
        <begin position="57"/>
        <end position="71"/>
    </location>
</feature>
<feature type="transmembrane region" description="Helical" evidence="2">
    <location>
        <begin position="94"/>
        <end position="114"/>
    </location>
</feature>
<reference evidence="3 4" key="1">
    <citation type="submission" date="2016-09" db="EMBL/GenBank/DDBJ databases">
        <title>Extensive genetic diversity and differential bi-allelic expression allows diatom success in the polar Southern Ocean.</title>
        <authorList>
            <consortium name="DOE Joint Genome Institute"/>
            <person name="Mock T."/>
            <person name="Otillar R.P."/>
            <person name="Strauss J."/>
            <person name="Dupont C."/>
            <person name="Frickenhaus S."/>
            <person name="Maumus F."/>
            <person name="Mcmullan M."/>
            <person name="Sanges R."/>
            <person name="Schmutz J."/>
            <person name="Toseland A."/>
            <person name="Valas R."/>
            <person name="Veluchamy A."/>
            <person name="Ward B.J."/>
            <person name="Allen A."/>
            <person name="Barry K."/>
            <person name="Falciatore A."/>
            <person name="Ferrante M."/>
            <person name="Fortunato A.E."/>
            <person name="Gloeckner G."/>
            <person name="Gruber A."/>
            <person name="Hipkin R."/>
            <person name="Janech M."/>
            <person name="Kroth P."/>
            <person name="Leese F."/>
            <person name="Lindquist E."/>
            <person name="Lyon B.R."/>
            <person name="Martin J."/>
            <person name="Mayer C."/>
            <person name="Parker M."/>
            <person name="Quesneville H."/>
            <person name="Raymond J."/>
            <person name="Uhlig C."/>
            <person name="Valentin K.U."/>
            <person name="Worden A.Z."/>
            <person name="Armbrust E.V."/>
            <person name="Bowler C."/>
            <person name="Green B."/>
            <person name="Moulton V."/>
            <person name="Van Oosterhout C."/>
            <person name="Grigoriev I."/>
        </authorList>
    </citation>
    <scope>NUCLEOTIDE SEQUENCE [LARGE SCALE GENOMIC DNA]</scope>
    <source>
        <strain evidence="3 4">CCMP1102</strain>
    </source>
</reference>
<sequence length="196" mass="20561">MMMVGGGRDCGPLGSMKVHIPDHGKCNECMGGNTNSCNTLCSMKSQSHKSHYSNFCESDSTTTTSSAESSDVNSYTDNTAPGSVTTEGNYSKGFQFWMVATAASVGLALVAIHLGQRKERETDPYPDGGDDNESLSSSYSGGANARGSVGLRLAAVSAFADGMMPGTTNNTKQVELSEYQLDDTPSPPSYPQSALV</sequence>
<dbReference type="Proteomes" id="UP000095751">
    <property type="component" value="Unassembled WGS sequence"/>
</dbReference>
<dbReference type="KEGG" id="fcy:FRACYDRAFT_270555"/>
<protein>
    <submittedName>
        <fullName evidence="3">Uncharacterized protein</fullName>
    </submittedName>
</protein>
<proteinExistence type="predicted"/>
<keyword evidence="4" id="KW-1185">Reference proteome</keyword>
<keyword evidence="2" id="KW-0812">Transmembrane</keyword>
<feature type="compositionally biased region" description="Polar residues" evidence="1">
    <location>
        <begin position="72"/>
        <end position="84"/>
    </location>
</feature>
<organism evidence="3 4">
    <name type="scientific">Fragilariopsis cylindrus CCMP1102</name>
    <dbReference type="NCBI Taxonomy" id="635003"/>
    <lineage>
        <taxon>Eukaryota</taxon>
        <taxon>Sar</taxon>
        <taxon>Stramenopiles</taxon>
        <taxon>Ochrophyta</taxon>
        <taxon>Bacillariophyta</taxon>
        <taxon>Bacillariophyceae</taxon>
        <taxon>Bacillariophycidae</taxon>
        <taxon>Bacillariales</taxon>
        <taxon>Bacillariaceae</taxon>
        <taxon>Fragilariopsis</taxon>
    </lineage>
</organism>
<feature type="region of interest" description="Disordered" evidence="1">
    <location>
        <begin position="52"/>
        <end position="84"/>
    </location>
</feature>
<gene>
    <name evidence="3" type="ORF">FRACYDRAFT_270555</name>
</gene>
<feature type="region of interest" description="Disordered" evidence="1">
    <location>
        <begin position="118"/>
        <end position="142"/>
    </location>
</feature>
<accession>A0A1E7F222</accession>
<feature type="region of interest" description="Disordered" evidence="1">
    <location>
        <begin position="162"/>
        <end position="196"/>
    </location>
</feature>
<dbReference type="AlphaFoldDB" id="A0A1E7F222"/>
<dbReference type="EMBL" id="KV784365">
    <property type="protein sequence ID" value="OEU12232.1"/>
    <property type="molecule type" value="Genomic_DNA"/>
</dbReference>
<keyword evidence="2" id="KW-1133">Transmembrane helix</keyword>
<dbReference type="InParanoid" id="A0A1E7F222"/>
<evidence type="ECO:0000313" key="3">
    <source>
        <dbReference type="EMBL" id="OEU12232.1"/>
    </source>
</evidence>
<name>A0A1E7F222_9STRA</name>
<evidence type="ECO:0000256" key="2">
    <source>
        <dbReference type="SAM" id="Phobius"/>
    </source>
</evidence>
<evidence type="ECO:0000256" key="1">
    <source>
        <dbReference type="SAM" id="MobiDB-lite"/>
    </source>
</evidence>